<dbReference type="SUPFAM" id="SSF81901">
    <property type="entry name" value="HCP-like"/>
    <property type="match status" value="1"/>
</dbReference>
<dbReference type="Proteomes" id="UP001061302">
    <property type="component" value="Chromosome"/>
</dbReference>
<dbReference type="Gene3D" id="1.25.40.10">
    <property type="entry name" value="Tetratricopeptide repeat domain"/>
    <property type="match status" value="1"/>
</dbReference>
<dbReference type="RefSeq" id="WP_263126360.1">
    <property type="nucleotide sequence ID" value="NZ_CP106753.1"/>
</dbReference>
<proteinExistence type="predicted"/>
<keyword evidence="3" id="KW-1185">Reference proteome</keyword>
<evidence type="ECO:0000313" key="2">
    <source>
        <dbReference type="EMBL" id="UXY16941.1"/>
    </source>
</evidence>
<gene>
    <name evidence="2" type="ORF">N8I74_07995</name>
</gene>
<protein>
    <submittedName>
        <fullName evidence="2">Sel1 repeat family protein</fullName>
    </submittedName>
</protein>
<evidence type="ECO:0000256" key="1">
    <source>
        <dbReference type="ARBA" id="ARBA00022737"/>
    </source>
</evidence>
<sequence length="209" mass="23910">MCVINDKYNSDSKAGLLLLEAEKYCENHQFLEAIRLLENIQENDMPEKFFLLGYVYETGGDGVPQDTEKAKFFYGRYAEELSILFGKGNLEAGFVMAGKYQYGQIVPRSEKKAMDIYERCAEHGHAQAAFHLSTIWQYGWCGVIANEAQQMYWLDRAVFLEWPEALYHKGLILLKSAITKEQKKHGLELINKAAKAGFWPALEHLSTVK</sequence>
<dbReference type="InterPro" id="IPR051726">
    <property type="entry name" value="Chitin_Synth_Reg"/>
</dbReference>
<dbReference type="InterPro" id="IPR006597">
    <property type="entry name" value="Sel1-like"/>
</dbReference>
<dbReference type="PANTHER" id="PTHR46430:SF1">
    <property type="entry name" value="CHITIN SYNTHASE REGULATOR SKT5-RELATED"/>
    <property type="match status" value="1"/>
</dbReference>
<keyword evidence="1" id="KW-0677">Repeat</keyword>
<dbReference type="EMBL" id="CP106753">
    <property type="protein sequence ID" value="UXY16941.1"/>
    <property type="molecule type" value="Genomic_DNA"/>
</dbReference>
<dbReference type="PANTHER" id="PTHR46430">
    <property type="entry name" value="PROTEIN SKT5-RELATED"/>
    <property type="match status" value="1"/>
</dbReference>
<dbReference type="InterPro" id="IPR011990">
    <property type="entry name" value="TPR-like_helical_dom_sf"/>
</dbReference>
<evidence type="ECO:0000313" key="3">
    <source>
        <dbReference type="Proteomes" id="UP001061302"/>
    </source>
</evidence>
<dbReference type="Pfam" id="PF08238">
    <property type="entry name" value="Sel1"/>
    <property type="match status" value="4"/>
</dbReference>
<dbReference type="SMART" id="SM00671">
    <property type="entry name" value="SEL1"/>
    <property type="match status" value="4"/>
</dbReference>
<accession>A0ABY6DV48</accession>
<name>A0ABY6DV48_9NEIS</name>
<reference evidence="2" key="1">
    <citation type="submission" date="2022-10" db="EMBL/GenBank/DDBJ databases">
        <title>Chitiniphilus purpureus sp. nov., a novel chitin-degrading bacterium isolated from crawfish pond sediment.</title>
        <authorList>
            <person name="Li K."/>
        </authorList>
    </citation>
    <scope>NUCLEOTIDE SEQUENCE</scope>
    <source>
        <strain evidence="2">CD1</strain>
    </source>
</reference>
<organism evidence="2 3">
    <name type="scientific">Chitiniphilus purpureus</name>
    <dbReference type="NCBI Taxonomy" id="2981137"/>
    <lineage>
        <taxon>Bacteria</taxon>
        <taxon>Pseudomonadati</taxon>
        <taxon>Pseudomonadota</taxon>
        <taxon>Betaproteobacteria</taxon>
        <taxon>Neisseriales</taxon>
        <taxon>Chitinibacteraceae</taxon>
        <taxon>Chitiniphilus</taxon>
    </lineage>
</organism>